<dbReference type="PANTHER" id="PTHR46797:SF23">
    <property type="entry name" value="HTH-TYPE TRANSCRIPTIONAL REGULATOR SUTR"/>
    <property type="match status" value="1"/>
</dbReference>
<dbReference type="Proteomes" id="UP000297729">
    <property type="component" value="Unassembled WGS sequence"/>
</dbReference>
<gene>
    <name evidence="5" type="ORF">E4L98_20310</name>
</gene>
<dbReference type="SUPFAM" id="SSF47413">
    <property type="entry name" value="lambda repressor-like DNA-binding domains"/>
    <property type="match status" value="1"/>
</dbReference>
<dbReference type="SMART" id="SM00530">
    <property type="entry name" value="HTH_XRE"/>
    <property type="match status" value="1"/>
</dbReference>
<organism evidence="5 6">
    <name type="scientific">Duganella callida</name>
    <dbReference type="NCBI Taxonomy" id="2561932"/>
    <lineage>
        <taxon>Bacteria</taxon>
        <taxon>Pseudomonadati</taxon>
        <taxon>Pseudomonadota</taxon>
        <taxon>Betaproteobacteria</taxon>
        <taxon>Burkholderiales</taxon>
        <taxon>Oxalobacteraceae</taxon>
        <taxon>Telluria group</taxon>
        <taxon>Duganella</taxon>
    </lineage>
</organism>
<dbReference type="RefSeq" id="WP_135203363.1">
    <property type="nucleotide sequence ID" value="NZ_SPVG01000202.1"/>
</dbReference>
<accession>A0A4Y9SBC9</accession>
<dbReference type="PANTHER" id="PTHR46797">
    <property type="entry name" value="HTH-TYPE TRANSCRIPTIONAL REGULATOR"/>
    <property type="match status" value="1"/>
</dbReference>
<evidence type="ECO:0000259" key="4">
    <source>
        <dbReference type="PROSITE" id="PS50943"/>
    </source>
</evidence>
<evidence type="ECO:0000256" key="1">
    <source>
        <dbReference type="ARBA" id="ARBA00023015"/>
    </source>
</evidence>
<dbReference type="Pfam" id="PF01381">
    <property type="entry name" value="HTH_3"/>
    <property type="match status" value="1"/>
</dbReference>
<reference evidence="5 6" key="1">
    <citation type="submission" date="2019-03" db="EMBL/GenBank/DDBJ databases">
        <title>Draft Genome Sequence of Duganella callidus sp. nov., a Novel Duganella Species Isolated from Cultivated Soil.</title>
        <authorList>
            <person name="Raths R."/>
            <person name="Peta V."/>
            <person name="Bucking H."/>
        </authorList>
    </citation>
    <scope>NUCLEOTIDE SEQUENCE [LARGE SCALE GENOMIC DNA]</scope>
    <source>
        <strain evidence="5 6">DN04</strain>
    </source>
</reference>
<dbReference type="InterPro" id="IPR010982">
    <property type="entry name" value="Lambda_DNA-bd_dom_sf"/>
</dbReference>
<evidence type="ECO:0000256" key="3">
    <source>
        <dbReference type="ARBA" id="ARBA00023163"/>
    </source>
</evidence>
<dbReference type="InterPro" id="IPR001387">
    <property type="entry name" value="Cro/C1-type_HTH"/>
</dbReference>
<evidence type="ECO:0000313" key="5">
    <source>
        <dbReference type="EMBL" id="TFW17551.1"/>
    </source>
</evidence>
<dbReference type="GO" id="GO:0005829">
    <property type="term" value="C:cytosol"/>
    <property type="evidence" value="ECO:0007669"/>
    <property type="project" value="TreeGrafter"/>
</dbReference>
<dbReference type="PROSITE" id="PS50943">
    <property type="entry name" value="HTH_CROC1"/>
    <property type="match status" value="1"/>
</dbReference>
<feature type="domain" description="HTH cro/C1-type" evidence="4">
    <location>
        <begin position="20"/>
        <end position="74"/>
    </location>
</feature>
<dbReference type="GO" id="GO:0003677">
    <property type="term" value="F:DNA binding"/>
    <property type="evidence" value="ECO:0007669"/>
    <property type="project" value="UniProtKB-KW"/>
</dbReference>
<dbReference type="GO" id="GO:0003700">
    <property type="term" value="F:DNA-binding transcription factor activity"/>
    <property type="evidence" value="ECO:0007669"/>
    <property type="project" value="TreeGrafter"/>
</dbReference>
<name>A0A4Y9SBC9_9BURK</name>
<sequence length="80" mass="8700">MPNLSPSRHDPRLVALGSAIRSLRKQRKLSQEQLAELAGADRSHLGRLERGDNEIAFLLLCRLADALGVTVAQLTNEAGL</sequence>
<comment type="caution">
    <text evidence="5">The sequence shown here is derived from an EMBL/GenBank/DDBJ whole genome shotgun (WGS) entry which is preliminary data.</text>
</comment>
<keyword evidence="3" id="KW-0804">Transcription</keyword>
<dbReference type="EMBL" id="SPVG01000202">
    <property type="protein sequence ID" value="TFW17551.1"/>
    <property type="molecule type" value="Genomic_DNA"/>
</dbReference>
<dbReference type="AlphaFoldDB" id="A0A4Y9SBC9"/>
<dbReference type="Gene3D" id="1.10.260.40">
    <property type="entry name" value="lambda repressor-like DNA-binding domains"/>
    <property type="match status" value="1"/>
</dbReference>
<protein>
    <submittedName>
        <fullName evidence="5">XRE family transcriptional regulator</fullName>
    </submittedName>
</protein>
<evidence type="ECO:0000313" key="6">
    <source>
        <dbReference type="Proteomes" id="UP000297729"/>
    </source>
</evidence>
<keyword evidence="2" id="KW-0238">DNA-binding</keyword>
<dbReference type="OrthoDB" id="1097442at2"/>
<proteinExistence type="predicted"/>
<dbReference type="CDD" id="cd00093">
    <property type="entry name" value="HTH_XRE"/>
    <property type="match status" value="1"/>
</dbReference>
<keyword evidence="1" id="KW-0805">Transcription regulation</keyword>
<dbReference type="InterPro" id="IPR050807">
    <property type="entry name" value="TransReg_Diox_bact_type"/>
</dbReference>
<evidence type="ECO:0000256" key="2">
    <source>
        <dbReference type="ARBA" id="ARBA00023125"/>
    </source>
</evidence>
<keyword evidence="6" id="KW-1185">Reference proteome</keyword>